<proteinExistence type="predicted"/>
<dbReference type="Proteomes" id="UP000435648">
    <property type="component" value="Chromosome"/>
</dbReference>
<dbReference type="InterPro" id="IPR019226">
    <property type="entry name" value="DUF2158"/>
</dbReference>
<gene>
    <name evidence="1" type="ORF">GH266_20105</name>
</gene>
<sequence length="64" mass="6855">MFSVGDKVHLKSGSPDMTVEAVDGDSVHCVWFSGMNPVRDTFKVASLSKKGGDNWDTPGGKILD</sequence>
<name>A0A857CC36_9HYPH</name>
<accession>A0A857CC36</accession>
<reference evidence="1 2" key="1">
    <citation type="submission" date="2019-12" db="EMBL/GenBank/DDBJ databases">
        <title>The genome of Stappia indica PHM037.</title>
        <authorList>
            <person name="Kacar D."/>
            <person name="Galan B."/>
            <person name="Canedo L."/>
            <person name="Rodriguez P."/>
            <person name="de la Calle F."/>
            <person name="Garcia J.L."/>
        </authorList>
    </citation>
    <scope>NUCLEOTIDE SEQUENCE [LARGE SCALE GENOMIC DNA]</scope>
    <source>
        <strain evidence="1 2">PHM037</strain>
    </source>
</reference>
<protein>
    <submittedName>
        <fullName evidence="1">DUF2158 domain-containing protein</fullName>
    </submittedName>
</protein>
<dbReference type="EMBL" id="CP046908">
    <property type="protein sequence ID" value="QGZ36586.1"/>
    <property type="molecule type" value="Genomic_DNA"/>
</dbReference>
<dbReference type="KEGG" id="siw:GH266_20105"/>
<evidence type="ECO:0000313" key="2">
    <source>
        <dbReference type="Proteomes" id="UP000435648"/>
    </source>
</evidence>
<dbReference type="AlphaFoldDB" id="A0A857CC36"/>
<evidence type="ECO:0000313" key="1">
    <source>
        <dbReference type="EMBL" id="QGZ36586.1"/>
    </source>
</evidence>
<dbReference type="OrthoDB" id="7173769at2"/>
<organism evidence="1 2">
    <name type="scientific">Stappia indica</name>
    <dbReference type="NCBI Taxonomy" id="538381"/>
    <lineage>
        <taxon>Bacteria</taxon>
        <taxon>Pseudomonadati</taxon>
        <taxon>Pseudomonadota</taxon>
        <taxon>Alphaproteobacteria</taxon>
        <taxon>Hyphomicrobiales</taxon>
        <taxon>Stappiaceae</taxon>
        <taxon>Stappia</taxon>
    </lineage>
</organism>
<dbReference type="Pfam" id="PF09926">
    <property type="entry name" value="DUF2158"/>
    <property type="match status" value="1"/>
</dbReference>
<dbReference type="RefSeq" id="WP_158195412.1">
    <property type="nucleotide sequence ID" value="NZ_CP046908.1"/>
</dbReference>